<dbReference type="AlphaFoldDB" id="A0A8S1SFX0"/>
<dbReference type="EMBL" id="CAJJDO010000007">
    <property type="protein sequence ID" value="CAD8138750.1"/>
    <property type="molecule type" value="Genomic_DNA"/>
</dbReference>
<sequence length="319" mass="38740">MNLNKDLFSLSTINIQYFLIKIIITRYLYLSIDGKLTLLKKWMNHFNNFKEIINSKDPEVKTPLFYSCYFNFKNILMYLLIKGADPFLISKSDLMYIISVHKEEILNQCKSINLKKTDSQKGQLINADKHFKQVQLRFSQFQAILSELYQQFLDQNLQYFRSINVTIDYFQRNPIHYGSLSKYTKCFQYIKSLAKFDFKFQGWDLFNNIIMEVQLLIQTGYKNINPRQYKHYHECNFLNQQLLEQKLQILFIILRNYKRKLLINRITMVNDKLNIIQRHICIKHHFLKTLQLLNLCYYWEQILKQKKRKNQDTFRIQIK</sequence>
<keyword evidence="1" id="KW-0812">Transmembrane</keyword>
<evidence type="ECO:0000313" key="2">
    <source>
        <dbReference type="EMBL" id="CAD8138750.1"/>
    </source>
</evidence>
<accession>A0A8S1SFX0</accession>
<name>A0A8S1SFX0_9CILI</name>
<reference evidence="2" key="1">
    <citation type="submission" date="2021-01" db="EMBL/GenBank/DDBJ databases">
        <authorList>
            <consortium name="Genoscope - CEA"/>
            <person name="William W."/>
        </authorList>
    </citation>
    <scope>NUCLEOTIDE SEQUENCE</scope>
</reference>
<keyword evidence="3" id="KW-1185">Reference proteome</keyword>
<keyword evidence="1" id="KW-0472">Membrane</keyword>
<proteinExistence type="predicted"/>
<protein>
    <submittedName>
        <fullName evidence="2">Uncharacterized protein</fullName>
    </submittedName>
</protein>
<dbReference type="OrthoDB" id="409391at2759"/>
<feature type="transmembrane region" description="Helical" evidence="1">
    <location>
        <begin position="7"/>
        <end position="29"/>
    </location>
</feature>
<evidence type="ECO:0000313" key="3">
    <source>
        <dbReference type="Proteomes" id="UP000689195"/>
    </source>
</evidence>
<evidence type="ECO:0000256" key="1">
    <source>
        <dbReference type="SAM" id="Phobius"/>
    </source>
</evidence>
<dbReference type="Proteomes" id="UP000689195">
    <property type="component" value="Unassembled WGS sequence"/>
</dbReference>
<gene>
    <name evidence="2" type="ORF">PPENT_87.1.T0070294</name>
</gene>
<organism evidence="2 3">
    <name type="scientific">Paramecium pentaurelia</name>
    <dbReference type="NCBI Taxonomy" id="43138"/>
    <lineage>
        <taxon>Eukaryota</taxon>
        <taxon>Sar</taxon>
        <taxon>Alveolata</taxon>
        <taxon>Ciliophora</taxon>
        <taxon>Intramacronucleata</taxon>
        <taxon>Oligohymenophorea</taxon>
        <taxon>Peniculida</taxon>
        <taxon>Parameciidae</taxon>
        <taxon>Paramecium</taxon>
    </lineage>
</organism>
<comment type="caution">
    <text evidence="2">The sequence shown here is derived from an EMBL/GenBank/DDBJ whole genome shotgun (WGS) entry which is preliminary data.</text>
</comment>
<keyword evidence="1" id="KW-1133">Transmembrane helix</keyword>